<accession>A0A1R2B9T3</accession>
<dbReference type="EMBL" id="MPUH01000813">
    <property type="protein sequence ID" value="OMJ73553.1"/>
    <property type="molecule type" value="Genomic_DNA"/>
</dbReference>
<evidence type="ECO:0000256" key="2">
    <source>
        <dbReference type="ARBA" id="ARBA00022729"/>
    </source>
</evidence>
<keyword evidence="6" id="KW-0961">Cell wall biogenesis/degradation</keyword>
<evidence type="ECO:0000256" key="4">
    <source>
        <dbReference type="ARBA" id="ARBA00022960"/>
    </source>
</evidence>
<feature type="region of interest" description="Disordered" evidence="7">
    <location>
        <begin position="45"/>
        <end position="65"/>
    </location>
</feature>
<protein>
    <recommendedName>
        <fullName evidence="8">Peptidase S11 D-alanyl-D-alanine carboxypeptidase A N-terminal domain-containing protein</fullName>
    </recommendedName>
</protein>
<feature type="domain" description="Peptidase S11 D-alanyl-D-alanine carboxypeptidase A N-terminal" evidence="8">
    <location>
        <begin position="85"/>
        <end position="308"/>
    </location>
</feature>
<evidence type="ECO:0000256" key="6">
    <source>
        <dbReference type="ARBA" id="ARBA00023316"/>
    </source>
</evidence>
<dbReference type="OrthoDB" id="10254188at2759"/>
<dbReference type="Pfam" id="PF00768">
    <property type="entry name" value="Peptidase_S11"/>
    <property type="match status" value="1"/>
</dbReference>
<dbReference type="Proteomes" id="UP000187209">
    <property type="component" value="Unassembled WGS sequence"/>
</dbReference>
<dbReference type="InterPro" id="IPR001967">
    <property type="entry name" value="Peptidase_S11_N"/>
</dbReference>
<keyword evidence="10" id="KW-1185">Reference proteome</keyword>
<keyword evidence="2" id="KW-0732">Signal</keyword>
<dbReference type="GO" id="GO:0008360">
    <property type="term" value="P:regulation of cell shape"/>
    <property type="evidence" value="ECO:0007669"/>
    <property type="project" value="UniProtKB-KW"/>
</dbReference>
<comment type="similarity">
    <text evidence="1">Belongs to the peptidase S11 family.</text>
</comment>
<evidence type="ECO:0000256" key="5">
    <source>
        <dbReference type="ARBA" id="ARBA00022984"/>
    </source>
</evidence>
<keyword evidence="4" id="KW-0133">Cell shape</keyword>
<evidence type="ECO:0000259" key="8">
    <source>
        <dbReference type="Pfam" id="PF00768"/>
    </source>
</evidence>
<dbReference type="PRINTS" id="PR00725">
    <property type="entry name" value="DADACBPTASE1"/>
</dbReference>
<dbReference type="GO" id="GO:0006508">
    <property type="term" value="P:proteolysis"/>
    <property type="evidence" value="ECO:0007669"/>
    <property type="project" value="InterPro"/>
</dbReference>
<dbReference type="PANTHER" id="PTHR21581">
    <property type="entry name" value="D-ALANYL-D-ALANINE CARBOXYPEPTIDASE"/>
    <property type="match status" value="1"/>
</dbReference>
<dbReference type="GO" id="GO:0071555">
    <property type="term" value="P:cell wall organization"/>
    <property type="evidence" value="ECO:0007669"/>
    <property type="project" value="UniProtKB-KW"/>
</dbReference>
<dbReference type="GO" id="GO:0009002">
    <property type="term" value="F:serine-type D-Ala-D-Ala carboxypeptidase activity"/>
    <property type="evidence" value="ECO:0007669"/>
    <property type="project" value="InterPro"/>
</dbReference>
<dbReference type="AlphaFoldDB" id="A0A1R2B9T3"/>
<evidence type="ECO:0000256" key="3">
    <source>
        <dbReference type="ARBA" id="ARBA00022801"/>
    </source>
</evidence>
<comment type="caution">
    <text evidence="9">The sequence shown here is derived from an EMBL/GenBank/DDBJ whole genome shotgun (WGS) entry which is preliminary data.</text>
</comment>
<name>A0A1R2B9T3_9CILI</name>
<evidence type="ECO:0000256" key="1">
    <source>
        <dbReference type="ARBA" id="ARBA00007164"/>
    </source>
</evidence>
<gene>
    <name evidence="9" type="ORF">SteCoe_27717</name>
</gene>
<evidence type="ECO:0000313" key="9">
    <source>
        <dbReference type="EMBL" id="OMJ73553.1"/>
    </source>
</evidence>
<organism evidence="9 10">
    <name type="scientific">Stentor coeruleus</name>
    <dbReference type="NCBI Taxonomy" id="5963"/>
    <lineage>
        <taxon>Eukaryota</taxon>
        <taxon>Sar</taxon>
        <taxon>Alveolata</taxon>
        <taxon>Ciliophora</taxon>
        <taxon>Postciliodesmatophora</taxon>
        <taxon>Heterotrichea</taxon>
        <taxon>Heterotrichida</taxon>
        <taxon>Stentoridae</taxon>
        <taxon>Stentor</taxon>
    </lineage>
</organism>
<evidence type="ECO:0000256" key="7">
    <source>
        <dbReference type="SAM" id="MobiDB-lite"/>
    </source>
</evidence>
<sequence>MSTNNLSKQKLYNQFTLSKHLDHRRQPNQTTQSSRLISYISLPKVEPSRPSTRKNTHSTTSRLGSSNLLESQSSARLMMQNYSLTSSNPYVSSESCCIINIKTEALIFKKNDDEIREIASLTKIMTCFLALKLCKELKISLESQVQVSEKAVKSIGTSAGLIEGSRLTIRSLLYGLMLPSGNDASIVLAEFFGNFLCITSKPIQVFVREMNRIARDLRLTCTNFGNPHGLSYKGNVSCARDIARLTVVALKDQNFREIVKSQVYLADVRLKNADKTQKTWTNTNKLLWDGFEGVKTGNTNSAGPCLCALSGKFVYVMLNCRTSDTRWVEAKKLKKWAECVYYEDM</sequence>
<dbReference type="SUPFAM" id="SSF56601">
    <property type="entry name" value="beta-lactamase/transpeptidase-like"/>
    <property type="match status" value="1"/>
</dbReference>
<reference evidence="9 10" key="1">
    <citation type="submission" date="2016-11" db="EMBL/GenBank/DDBJ databases">
        <title>The macronuclear genome of Stentor coeruleus: a giant cell with tiny introns.</title>
        <authorList>
            <person name="Slabodnick M."/>
            <person name="Ruby J.G."/>
            <person name="Reiff S.B."/>
            <person name="Swart E.C."/>
            <person name="Gosai S."/>
            <person name="Prabakaran S."/>
            <person name="Witkowska E."/>
            <person name="Larue G.E."/>
            <person name="Fisher S."/>
            <person name="Freeman R.M."/>
            <person name="Gunawardena J."/>
            <person name="Chu W."/>
            <person name="Stover N.A."/>
            <person name="Gregory B.D."/>
            <person name="Nowacki M."/>
            <person name="Derisi J."/>
            <person name="Roy S.W."/>
            <person name="Marshall W.F."/>
            <person name="Sood P."/>
        </authorList>
    </citation>
    <scope>NUCLEOTIDE SEQUENCE [LARGE SCALE GENOMIC DNA]</scope>
    <source>
        <strain evidence="9">WM001</strain>
    </source>
</reference>
<dbReference type="Gene3D" id="3.40.710.10">
    <property type="entry name" value="DD-peptidase/beta-lactamase superfamily"/>
    <property type="match status" value="1"/>
</dbReference>
<keyword evidence="3" id="KW-0378">Hydrolase</keyword>
<dbReference type="PANTHER" id="PTHR21581:SF6">
    <property type="entry name" value="TRAFFICKING PROTEIN PARTICLE COMPLEX SUBUNIT 12"/>
    <property type="match status" value="1"/>
</dbReference>
<keyword evidence="5" id="KW-0573">Peptidoglycan synthesis</keyword>
<evidence type="ECO:0000313" key="10">
    <source>
        <dbReference type="Proteomes" id="UP000187209"/>
    </source>
</evidence>
<proteinExistence type="inferred from homology"/>
<dbReference type="InterPro" id="IPR012338">
    <property type="entry name" value="Beta-lactam/transpept-like"/>
</dbReference>
<dbReference type="InterPro" id="IPR018044">
    <property type="entry name" value="Peptidase_S11"/>
</dbReference>